<keyword evidence="8" id="KW-0539">Nucleus</keyword>
<keyword evidence="6" id="KW-0805">Transcription regulation</keyword>
<dbReference type="PANTHER" id="PTHR45944">
    <property type="entry name" value="SCHNURRI, ISOFORM F"/>
    <property type="match status" value="1"/>
</dbReference>
<evidence type="ECO:0000256" key="10">
    <source>
        <dbReference type="SAM" id="MobiDB-lite"/>
    </source>
</evidence>
<evidence type="ECO:0000256" key="2">
    <source>
        <dbReference type="ARBA" id="ARBA00022723"/>
    </source>
</evidence>
<keyword evidence="3" id="KW-0677">Repeat</keyword>
<evidence type="ECO:0000256" key="9">
    <source>
        <dbReference type="PROSITE-ProRule" id="PRU00042"/>
    </source>
</evidence>
<keyword evidence="2" id="KW-0479">Metal-binding</keyword>
<dbReference type="InterPro" id="IPR013087">
    <property type="entry name" value="Znf_C2H2_type"/>
</dbReference>
<evidence type="ECO:0000256" key="7">
    <source>
        <dbReference type="ARBA" id="ARBA00023163"/>
    </source>
</evidence>
<feature type="compositionally biased region" description="Polar residues" evidence="10">
    <location>
        <begin position="26"/>
        <end position="53"/>
    </location>
</feature>
<dbReference type="GO" id="GO:0000978">
    <property type="term" value="F:RNA polymerase II cis-regulatory region sequence-specific DNA binding"/>
    <property type="evidence" value="ECO:0007669"/>
    <property type="project" value="TreeGrafter"/>
</dbReference>
<feature type="compositionally biased region" description="Low complexity" evidence="10">
    <location>
        <begin position="63"/>
        <end position="80"/>
    </location>
</feature>
<dbReference type="OrthoDB" id="10042249at2759"/>
<dbReference type="GO" id="GO:0005634">
    <property type="term" value="C:nucleus"/>
    <property type="evidence" value="ECO:0007669"/>
    <property type="project" value="UniProtKB-SubCell"/>
</dbReference>
<proteinExistence type="predicted"/>
<dbReference type="SMART" id="SM00355">
    <property type="entry name" value="ZnF_C2H2"/>
    <property type="match status" value="2"/>
</dbReference>
<dbReference type="Proteomes" id="UP000784294">
    <property type="component" value="Unassembled WGS sequence"/>
</dbReference>
<comment type="subcellular location">
    <subcellularLocation>
        <location evidence="1">Nucleus</location>
    </subcellularLocation>
</comment>
<reference evidence="12" key="1">
    <citation type="submission" date="2018-11" db="EMBL/GenBank/DDBJ databases">
        <authorList>
            <consortium name="Pathogen Informatics"/>
        </authorList>
    </citation>
    <scope>NUCLEOTIDE SEQUENCE</scope>
</reference>
<protein>
    <recommendedName>
        <fullName evidence="11">C2H2-type domain-containing protein</fullName>
    </recommendedName>
</protein>
<feature type="domain" description="C2H2-type" evidence="11">
    <location>
        <begin position="220"/>
        <end position="247"/>
    </location>
</feature>
<evidence type="ECO:0000313" key="13">
    <source>
        <dbReference type="Proteomes" id="UP000784294"/>
    </source>
</evidence>
<accession>A0A3S5B679</accession>
<feature type="region of interest" description="Disordered" evidence="10">
    <location>
        <begin position="26"/>
        <end position="80"/>
    </location>
</feature>
<keyword evidence="13" id="KW-1185">Reference proteome</keyword>
<evidence type="ECO:0000256" key="3">
    <source>
        <dbReference type="ARBA" id="ARBA00022737"/>
    </source>
</evidence>
<dbReference type="SUPFAM" id="SSF57667">
    <property type="entry name" value="beta-beta-alpha zinc fingers"/>
    <property type="match status" value="1"/>
</dbReference>
<evidence type="ECO:0000256" key="8">
    <source>
        <dbReference type="ARBA" id="ARBA00023242"/>
    </source>
</evidence>
<dbReference type="InterPro" id="IPR036236">
    <property type="entry name" value="Znf_C2H2_sf"/>
</dbReference>
<evidence type="ECO:0000256" key="4">
    <source>
        <dbReference type="ARBA" id="ARBA00022771"/>
    </source>
</evidence>
<dbReference type="GO" id="GO:0000981">
    <property type="term" value="F:DNA-binding transcription factor activity, RNA polymerase II-specific"/>
    <property type="evidence" value="ECO:0007669"/>
    <property type="project" value="TreeGrafter"/>
</dbReference>
<sequence>MPSWLVTSLYNDNLVAHSLLAAGERLNSSPGPVSTPGSLNSSMDAQPAGSTLPSPGVKSHVLSSPGTSSPRPRFPRGSSTALQSIELGPPVAARPIDKPASGGVTLAPSPAAIATGREGSKPVVGGSVTLAASSKAPMPLRPAASNCPPLLAKRRPSMVVMAARGSARHRRSGRLLTSGPPGYVSGLVRGRFQCHQCELVCEKLCLLRKHFRIHTNLRPFRCLQCEVSFKTKGNLTKHMKSRSHHDK</sequence>
<dbReference type="InterPro" id="IPR051969">
    <property type="entry name" value="Zinc-finger_DNA-bd_regulators"/>
</dbReference>
<dbReference type="PROSITE" id="PS00028">
    <property type="entry name" value="ZINC_FINGER_C2H2_1"/>
    <property type="match status" value="2"/>
</dbReference>
<evidence type="ECO:0000256" key="5">
    <source>
        <dbReference type="ARBA" id="ARBA00022833"/>
    </source>
</evidence>
<feature type="domain" description="C2H2-type" evidence="11">
    <location>
        <begin position="192"/>
        <end position="219"/>
    </location>
</feature>
<comment type="caution">
    <text evidence="12">The sequence shown here is derived from an EMBL/GenBank/DDBJ whole genome shotgun (WGS) entry which is preliminary data.</text>
</comment>
<dbReference type="GO" id="GO:0008270">
    <property type="term" value="F:zinc ion binding"/>
    <property type="evidence" value="ECO:0007669"/>
    <property type="project" value="UniProtKB-KW"/>
</dbReference>
<keyword evidence="5" id="KW-0862">Zinc</keyword>
<evidence type="ECO:0000259" key="11">
    <source>
        <dbReference type="PROSITE" id="PS50157"/>
    </source>
</evidence>
<dbReference type="EMBL" id="CAAALY010248560">
    <property type="protein sequence ID" value="VEL34863.1"/>
    <property type="molecule type" value="Genomic_DNA"/>
</dbReference>
<dbReference type="PANTHER" id="PTHR45944:SF2">
    <property type="entry name" value="SCHNURRI, ISOFORM F"/>
    <property type="match status" value="1"/>
</dbReference>
<dbReference type="PROSITE" id="PS50157">
    <property type="entry name" value="ZINC_FINGER_C2H2_2"/>
    <property type="match status" value="2"/>
</dbReference>
<organism evidence="12 13">
    <name type="scientific">Protopolystoma xenopodis</name>
    <dbReference type="NCBI Taxonomy" id="117903"/>
    <lineage>
        <taxon>Eukaryota</taxon>
        <taxon>Metazoa</taxon>
        <taxon>Spiralia</taxon>
        <taxon>Lophotrochozoa</taxon>
        <taxon>Platyhelminthes</taxon>
        <taxon>Monogenea</taxon>
        <taxon>Polyopisthocotylea</taxon>
        <taxon>Polystomatidea</taxon>
        <taxon>Polystomatidae</taxon>
        <taxon>Protopolystoma</taxon>
    </lineage>
</organism>
<evidence type="ECO:0000256" key="6">
    <source>
        <dbReference type="ARBA" id="ARBA00023015"/>
    </source>
</evidence>
<evidence type="ECO:0000313" key="12">
    <source>
        <dbReference type="EMBL" id="VEL34863.1"/>
    </source>
</evidence>
<dbReference type="Gene3D" id="3.30.160.60">
    <property type="entry name" value="Classic Zinc Finger"/>
    <property type="match status" value="1"/>
</dbReference>
<keyword evidence="7" id="KW-0804">Transcription</keyword>
<dbReference type="AlphaFoldDB" id="A0A3S5B679"/>
<gene>
    <name evidence="12" type="ORF">PXEA_LOCUS28303</name>
</gene>
<evidence type="ECO:0000256" key="1">
    <source>
        <dbReference type="ARBA" id="ARBA00004123"/>
    </source>
</evidence>
<keyword evidence="4 9" id="KW-0863">Zinc-finger</keyword>
<dbReference type="FunFam" id="3.30.160.60:FF:000100">
    <property type="entry name" value="Zinc finger 45-like"/>
    <property type="match status" value="1"/>
</dbReference>
<name>A0A3S5B679_9PLAT</name>